<dbReference type="GO" id="GO:0006352">
    <property type="term" value="P:DNA-templated transcription initiation"/>
    <property type="evidence" value="ECO:0007669"/>
    <property type="project" value="InterPro"/>
</dbReference>
<dbReference type="eggNOG" id="COG1595">
    <property type="taxonomic scope" value="Bacteria"/>
</dbReference>
<dbReference type="Pfam" id="PF07638">
    <property type="entry name" value="Sigma70_ECF"/>
    <property type="match status" value="1"/>
</dbReference>
<dbReference type="OrthoDB" id="1160671at2"/>
<evidence type="ECO:0000259" key="5">
    <source>
        <dbReference type="Pfam" id="PF07638"/>
    </source>
</evidence>
<dbReference type="NCBIfam" id="TIGR02937">
    <property type="entry name" value="sigma70-ECF"/>
    <property type="match status" value="1"/>
</dbReference>
<evidence type="ECO:0000256" key="4">
    <source>
        <dbReference type="ARBA" id="ARBA00023163"/>
    </source>
</evidence>
<protein>
    <submittedName>
        <fullName evidence="6">RNA polymerase sigma factor, sigma-70 family</fullName>
    </submittedName>
</protein>
<evidence type="ECO:0000256" key="3">
    <source>
        <dbReference type="ARBA" id="ARBA00023082"/>
    </source>
</evidence>
<keyword evidence="7" id="KW-1185">Reference proteome</keyword>
<feature type="domain" description="RNA polymerase sigma-70 ECF-like HTH" evidence="5">
    <location>
        <begin position="8"/>
        <end position="177"/>
    </location>
</feature>
<dbReference type="PANTHER" id="PTHR43133:SF46">
    <property type="entry name" value="RNA POLYMERASE SIGMA-70 FACTOR ECF SUBFAMILY"/>
    <property type="match status" value="1"/>
</dbReference>
<dbReference type="InterPro" id="IPR014284">
    <property type="entry name" value="RNA_pol_sigma-70_dom"/>
</dbReference>
<dbReference type="InterPro" id="IPR013325">
    <property type="entry name" value="RNA_pol_sigma_r2"/>
</dbReference>
<evidence type="ECO:0000313" key="7">
    <source>
        <dbReference type="Proteomes" id="UP000005631"/>
    </source>
</evidence>
<gene>
    <name evidence="6" type="ordered locus">Oweho_1620</name>
</gene>
<dbReference type="STRING" id="926562.Oweho_1620"/>
<evidence type="ECO:0000256" key="2">
    <source>
        <dbReference type="ARBA" id="ARBA00023015"/>
    </source>
</evidence>
<dbReference type="PANTHER" id="PTHR43133">
    <property type="entry name" value="RNA POLYMERASE ECF-TYPE SIGMA FACTO"/>
    <property type="match status" value="1"/>
</dbReference>
<keyword evidence="3" id="KW-0731">Sigma factor</keyword>
<keyword evidence="4" id="KW-0804">Transcription</keyword>
<dbReference type="AlphaFoldDB" id="G8QZW9"/>
<dbReference type="GO" id="GO:0016987">
    <property type="term" value="F:sigma factor activity"/>
    <property type="evidence" value="ECO:0007669"/>
    <property type="project" value="UniProtKB-KW"/>
</dbReference>
<dbReference type="KEGG" id="oho:Oweho_1620"/>
<dbReference type="InterPro" id="IPR053812">
    <property type="entry name" value="HTH_Sigma70_ECF-like"/>
</dbReference>
<dbReference type="InterPro" id="IPR036388">
    <property type="entry name" value="WH-like_DNA-bd_sf"/>
</dbReference>
<dbReference type="InterPro" id="IPR013324">
    <property type="entry name" value="RNA_pol_sigma_r3/r4-like"/>
</dbReference>
<organism evidence="6 7">
    <name type="scientific">Owenweeksia hongkongensis (strain DSM 17368 / CIP 108786 / JCM 12287 / NRRL B-23963 / UST20020801)</name>
    <dbReference type="NCBI Taxonomy" id="926562"/>
    <lineage>
        <taxon>Bacteria</taxon>
        <taxon>Pseudomonadati</taxon>
        <taxon>Bacteroidota</taxon>
        <taxon>Flavobacteriia</taxon>
        <taxon>Flavobacteriales</taxon>
        <taxon>Owenweeksiaceae</taxon>
        <taxon>Owenweeksia</taxon>
    </lineage>
</organism>
<dbReference type="RefSeq" id="WP_014201965.1">
    <property type="nucleotide sequence ID" value="NC_016599.1"/>
</dbReference>
<keyword evidence="2" id="KW-0805">Transcription regulation</keyword>
<dbReference type="Proteomes" id="UP000005631">
    <property type="component" value="Chromosome"/>
</dbReference>
<dbReference type="SUPFAM" id="SSF88659">
    <property type="entry name" value="Sigma3 and sigma4 domains of RNA polymerase sigma factors"/>
    <property type="match status" value="1"/>
</dbReference>
<reference evidence="6 7" key="1">
    <citation type="journal article" date="2012" name="Stand. Genomic Sci.">
        <title>Genome sequence of the orange-pigmented seawater bacterium Owenweeksia hongkongensis type strain (UST20020801(T)).</title>
        <authorList>
            <person name="Riedel T."/>
            <person name="Held B."/>
            <person name="Nolan M."/>
            <person name="Lucas S."/>
            <person name="Lapidus A."/>
            <person name="Tice H."/>
            <person name="Del Rio T.G."/>
            <person name="Cheng J.F."/>
            <person name="Han C."/>
            <person name="Tapia R."/>
            <person name="Goodwin L.A."/>
            <person name="Pitluck S."/>
            <person name="Liolios K."/>
            <person name="Mavromatis K."/>
            <person name="Pagani I."/>
            <person name="Ivanova N."/>
            <person name="Mikhailova N."/>
            <person name="Pati A."/>
            <person name="Chen A."/>
            <person name="Palaniappan K."/>
            <person name="Rohde M."/>
            <person name="Tindall B.J."/>
            <person name="Detter J.C."/>
            <person name="Goker M."/>
            <person name="Woyke T."/>
            <person name="Bristow J."/>
            <person name="Eisen J.A."/>
            <person name="Markowitz V."/>
            <person name="Hugenholtz P."/>
            <person name="Klenk H.P."/>
            <person name="Kyrpides N.C."/>
        </authorList>
    </citation>
    <scope>NUCLEOTIDE SEQUENCE</scope>
    <source>
        <strain evidence="7">DSM 17368 / JCM 12287 / NRRL B-23963</strain>
    </source>
</reference>
<dbReference type="SUPFAM" id="SSF88946">
    <property type="entry name" value="Sigma2 domain of RNA polymerase sigma factors"/>
    <property type="match status" value="1"/>
</dbReference>
<proteinExistence type="inferred from homology"/>
<evidence type="ECO:0000256" key="1">
    <source>
        <dbReference type="ARBA" id="ARBA00010641"/>
    </source>
</evidence>
<evidence type="ECO:0000313" key="6">
    <source>
        <dbReference type="EMBL" id="AEV32609.1"/>
    </source>
</evidence>
<sequence length="189" mass="22560">MERQLQKTITKCLKNDRQAQFDLYQLSFEHLMRTCRRYKRNREDAVYLANDGFLKVLLNLESYDNSRDFFAWASTIMVRTAIDDYRKNKTYTEETDLKDSDADLEFASLKKGHEQIIEQLTAEEIQDMIFNLPENERLVFNLYESEGYQHREIAEKLNVTERTTKRYLKAAKLKLKKMIEAHSDLKKVI</sequence>
<dbReference type="Gene3D" id="1.10.1740.10">
    <property type="match status" value="1"/>
</dbReference>
<dbReference type="HOGENOM" id="CLU_047691_3_2_10"/>
<dbReference type="Gene3D" id="1.10.10.10">
    <property type="entry name" value="Winged helix-like DNA-binding domain superfamily/Winged helix DNA-binding domain"/>
    <property type="match status" value="1"/>
</dbReference>
<comment type="similarity">
    <text evidence="1">Belongs to the sigma-70 factor family. ECF subfamily.</text>
</comment>
<name>G8QZW9_OWEHD</name>
<dbReference type="InterPro" id="IPR039425">
    <property type="entry name" value="RNA_pol_sigma-70-like"/>
</dbReference>
<accession>G8QZW9</accession>
<dbReference type="EMBL" id="CP003156">
    <property type="protein sequence ID" value="AEV32609.1"/>
    <property type="molecule type" value="Genomic_DNA"/>
</dbReference>